<reference evidence="3" key="1">
    <citation type="submission" date="2015-12" db="EMBL/GenBank/DDBJ databases">
        <title>Complete genome sequences of two moderately thermophilic Paenibacillus species.</title>
        <authorList>
            <person name="Butler R.III."/>
            <person name="Wang J."/>
            <person name="Stark B.C."/>
            <person name="Pombert J.-F."/>
        </authorList>
    </citation>
    <scope>NUCLEOTIDE SEQUENCE [LARGE SCALE GENOMIC DNA]</scope>
    <source>
        <strain evidence="3">32O-Y</strain>
    </source>
</reference>
<proteinExistence type="predicted"/>
<keyword evidence="1" id="KW-0472">Membrane</keyword>
<name>A0A0U2W3T3_9BACL</name>
<keyword evidence="1" id="KW-1133">Transmembrane helix</keyword>
<dbReference type="KEGG" id="pnp:IJ22_17590"/>
<protein>
    <submittedName>
        <fullName evidence="2">Uncharacterized protein</fullName>
    </submittedName>
</protein>
<keyword evidence="3" id="KW-1185">Reference proteome</keyword>
<sequence length="43" mass="5269">MIQWMMAHPWMTFFIILAIVFSIDNLHVNLVKLRMKKYESEDK</sequence>
<dbReference type="Proteomes" id="UP000061660">
    <property type="component" value="Chromosome"/>
</dbReference>
<evidence type="ECO:0000313" key="2">
    <source>
        <dbReference type="EMBL" id="ALS22133.1"/>
    </source>
</evidence>
<accession>A0A0U2W3T3</accession>
<feature type="transmembrane region" description="Helical" evidence="1">
    <location>
        <begin position="6"/>
        <end position="28"/>
    </location>
</feature>
<reference evidence="2 3" key="2">
    <citation type="journal article" date="2016" name="Genome Announc.">
        <title>Complete Genome Sequences of Two Interactive Moderate Thermophiles, Paenibacillus napthalenovorans 32O-Y and Paenibacillus sp. 32O-W.</title>
        <authorList>
            <person name="Butler R.R.III."/>
            <person name="Wang J."/>
            <person name="Stark B.C."/>
            <person name="Pombert J.F."/>
        </authorList>
    </citation>
    <scope>NUCLEOTIDE SEQUENCE [LARGE SCALE GENOMIC DNA]</scope>
    <source>
        <strain evidence="2 3">32O-Y</strain>
    </source>
</reference>
<organism evidence="2 3">
    <name type="scientific">Paenibacillus naphthalenovorans</name>
    <dbReference type="NCBI Taxonomy" id="162209"/>
    <lineage>
        <taxon>Bacteria</taxon>
        <taxon>Bacillati</taxon>
        <taxon>Bacillota</taxon>
        <taxon>Bacilli</taxon>
        <taxon>Bacillales</taxon>
        <taxon>Paenibacillaceae</taxon>
        <taxon>Paenibacillus</taxon>
    </lineage>
</organism>
<evidence type="ECO:0000313" key="3">
    <source>
        <dbReference type="Proteomes" id="UP000061660"/>
    </source>
</evidence>
<dbReference type="AlphaFoldDB" id="A0A0U2W3T3"/>
<gene>
    <name evidence="2" type="ORF">IJ22_17590</name>
</gene>
<dbReference type="PATRIC" id="fig|162209.4.peg.1863"/>
<dbReference type="EMBL" id="CP013652">
    <property type="protein sequence ID" value="ALS22133.1"/>
    <property type="molecule type" value="Genomic_DNA"/>
</dbReference>
<evidence type="ECO:0000256" key="1">
    <source>
        <dbReference type="SAM" id="Phobius"/>
    </source>
</evidence>
<keyword evidence="1" id="KW-0812">Transmembrane</keyword>
<dbReference type="STRING" id="162209.IJ22_17590"/>